<proteinExistence type="inferred from homology"/>
<dbReference type="EC" id="3.1.-.-" evidence="5"/>
<dbReference type="Proteomes" id="UP000826722">
    <property type="component" value="Chromosome"/>
</dbReference>
<keyword evidence="8" id="KW-1185">Reference proteome</keyword>
<keyword evidence="3 5" id="KW-0540">Nuclease</keyword>
<dbReference type="SUPFAM" id="SSF53098">
    <property type="entry name" value="Ribonuclease H-like"/>
    <property type="match status" value="1"/>
</dbReference>
<feature type="domain" description="YqgF/RNase H-like" evidence="6">
    <location>
        <begin position="22"/>
        <end position="122"/>
    </location>
</feature>
<dbReference type="InterPro" id="IPR005227">
    <property type="entry name" value="YqgF"/>
</dbReference>
<dbReference type="SMART" id="SM00732">
    <property type="entry name" value="YqgFc"/>
    <property type="match status" value="1"/>
</dbReference>
<dbReference type="GO" id="GO:0004518">
    <property type="term" value="F:nuclease activity"/>
    <property type="evidence" value="ECO:0007669"/>
    <property type="project" value="UniProtKB-KW"/>
</dbReference>
<comment type="subcellular location">
    <subcellularLocation>
        <location evidence="5">Cytoplasm</location>
    </subcellularLocation>
</comment>
<dbReference type="HAMAP" id="MF_00651">
    <property type="entry name" value="Nuclease_YqgF"/>
    <property type="match status" value="1"/>
</dbReference>
<dbReference type="InterPro" id="IPR012337">
    <property type="entry name" value="RNaseH-like_sf"/>
</dbReference>
<evidence type="ECO:0000256" key="2">
    <source>
        <dbReference type="ARBA" id="ARBA00022517"/>
    </source>
</evidence>
<name>A0A8D5G4B6_9PROT</name>
<comment type="similarity">
    <text evidence="5">Belongs to the YqgF HJR family.</text>
</comment>
<dbReference type="InterPro" id="IPR037027">
    <property type="entry name" value="YqgF/RNaseH-like_dom_sf"/>
</dbReference>
<dbReference type="CDD" id="cd16964">
    <property type="entry name" value="YqgF"/>
    <property type="match status" value="1"/>
</dbReference>
<protein>
    <recommendedName>
        <fullName evidence="5">Putative pre-16S rRNA nuclease</fullName>
        <ecNumber evidence="5">3.1.-.-</ecNumber>
    </recommendedName>
</protein>
<evidence type="ECO:0000313" key="8">
    <source>
        <dbReference type="Proteomes" id="UP000826722"/>
    </source>
</evidence>
<keyword evidence="4 5" id="KW-0378">Hydrolase</keyword>
<comment type="function">
    <text evidence="5">Could be a nuclease involved in processing of the 5'-end of pre-16S rRNA.</text>
</comment>
<keyword evidence="2 5" id="KW-0690">Ribosome biogenesis</keyword>
<organism evidence="7 8">
    <name type="scientific">Methyloradius palustris</name>
    <dbReference type="NCBI Taxonomy" id="2778876"/>
    <lineage>
        <taxon>Bacteria</taxon>
        <taxon>Pseudomonadati</taxon>
        <taxon>Pseudomonadota</taxon>
        <taxon>Betaproteobacteria</taxon>
        <taxon>Nitrosomonadales</taxon>
        <taxon>Methylophilaceae</taxon>
        <taxon>Methyloradius</taxon>
    </lineage>
</organism>
<dbReference type="RefSeq" id="WP_221763795.1">
    <property type="nucleotide sequence ID" value="NZ_AP024110.1"/>
</dbReference>
<dbReference type="AlphaFoldDB" id="A0A8D5G4B6"/>
<gene>
    <name evidence="7" type="ORF">ZMTM_19920</name>
</gene>
<dbReference type="EMBL" id="AP024110">
    <property type="protein sequence ID" value="BCM25733.1"/>
    <property type="molecule type" value="Genomic_DNA"/>
</dbReference>
<evidence type="ECO:0000256" key="4">
    <source>
        <dbReference type="ARBA" id="ARBA00022801"/>
    </source>
</evidence>
<reference evidence="7" key="1">
    <citation type="journal article" date="2021" name="Arch. Microbiol.">
        <title>Methyloradius palustris gen. nov., sp. nov., a methanol-oxidizing bacterium isolated from snow.</title>
        <authorList>
            <person name="Miyadera T."/>
            <person name="Kojima H."/>
            <person name="Fukui M."/>
        </authorList>
    </citation>
    <scope>NUCLEOTIDE SEQUENCE</scope>
    <source>
        <strain evidence="7">Zm11</strain>
    </source>
</reference>
<evidence type="ECO:0000256" key="3">
    <source>
        <dbReference type="ARBA" id="ARBA00022722"/>
    </source>
</evidence>
<dbReference type="KEGG" id="mpau:ZMTM_19920"/>
<dbReference type="NCBIfam" id="TIGR00250">
    <property type="entry name" value="RNAse_H_YqgF"/>
    <property type="match status" value="1"/>
</dbReference>
<accession>A0A8D5G4B6</accession>
<dbReference type="PANTHER" id="PTHR33317">
    <property type="entry name" value="POLYNUCLEOTIDYL TRANSFERASE, RIBONUCLEASE H-LIKE SUPERFAMILY PROTEIN"/>
    <property type="match status" value="1"/>
</dbReference>
<dbReference type="Pfam" id="PF03652">
    <property type="entry name" value="RuvX"/>
    <property type="match status" value="1"/>
</dbReference>
<dbReference type="PANTHER" id="PTHR33317:SF4">
    <property type="entry name" value="POLYNUCLEOTIDYL TRANSFERASE, RIBONUCLEASE H-LIKE SUPERFAMILY PROTEIN"/>
    <property type="match status" value="1"/>
</dbReference>
<dbReference type="GO" id="GO:0005829">
    <property type="term" value="C:cytosol"/>
    <property type="evidence" value="ECO:0007669"/>
    <property type="project" value="TreeGrafter"/>
</dbReference>
<evidence type="ECO:0000313" key="7">
    <source>
        <dbReference type="EMBL" id="BCM25733.1"/>
    </source>
</evidence>
<keyword evidence="1 5" id="KW-0963">Cytoplasm</keyword>
<evidence type="ECO:0000256" key="5">
    <source>
        <dbReference type="HAMAP-Rule" id="MF_00651"/>
    </source>
</evidence>
<dbReference type="InterPro" id="IPR006641">
    <property type="entry name" value="YqgF/RNaseH-like_dom"/>
</dbReference>
<evidence type="ECO:0000256" key="1">
    <source>
        <dbReference type="ARBA" id="ARBA00022490"/>
    </source>
</evidence>
<dbReference type="GO" id="GO:0000967">
    <property type="term" value="P:rRNA 5'-end processing"/>
    <property type="evidence" value="ECO:0007669"/>
    <property type="project" value="UniProtKB-UniRule"/>
</dbReference>
<dbReference type="GO" id="GO:0016788">
    <property type="term" value="F:hydrolase activity, acting on ester bonds"/>
    <property type="evidence" value="ECO:0007669"/>
    <property type="project" value="UniProtKB-UniRule"/>
</dbReference>
<dbReference type="Gene3D" id="3.30.420.140">
    <property type="entry name" value="YqgF/RNase H-like domain"/>
    <property type="match status" value="1"/>
</dbReference>
<evidence type="ECO:0000259" key="6">
    <source>
        <dbReference type="SMART" id="SM00732"/>
    </source>
</evidence>
<sequence>MQTSIKAINNEPAIQAQLNGQGTVLAFDFGEKRIGVALGEHMLGIAHPLTTINTESNDDRFKQIAELVSEWKPALLVVGLPLSLDGEEHAVTLLCKKFARRLDGRFSLPVVMIDERLSSIEAESTLKEIGITGRKQKTMIDQVAAQHILQSYFDHMAQENQMSANLQKGQHQ</sequence>